<evidence type="ECO:0000256" key="6">
    <source>
        <dbReference type="ARBA" id="ARBA00048348"/>
    </source>
</evidence>
<dbReference type="SMART" id="SM01057">
    <property type="entry name" value="Carb_anhydrase"/>
    <property type="match status" value="1"/>
</dbReference>
<proteinExistence type="inferred from homology"/>
<dbReference type="Gene3D" id="3.10.200.10">
    <property type="entry name" value="Alpha carbonic anhydrase"/>
    <property type="match status" value="1"/>
</dbReference>
<evidence type="ECO:0000256" key="5">
    <source>
        <dbReference type="ARBA" id="ARBA00023239"/>
    </source>
</evidence>
<dbReference type="InterPro" id="IPR001148">
    <property type="entry name" value="CA_dom"/>
</dbReference>
<evidence type="ECO:0000313" key="10">
    <source>
        <dbReference type="Proteomes" id="UP001497382"/>
    </source>
</evidence>
<keyword evidence="4" id="KW-0862">Zinc</keyword>
<feature type="signal peptide" evidence="7">
    <location>
        <begin position="1"/>
        <end position="18"/>
    </location>
</feature>
<sequence length="278" mass="31990">MAIFMLVVLFFAVTILNASEYCEKDNAETYSYHGSTNGPRQWSRLFRVCNGNRQSPIDIQTKDVRKDRKLKRLTFISYDSAVRRADVANDGHTVMITPRDNIKRGIKIQGRDYNLQQIHLHWGSKKNPGGEHTLNRHRFEMEVHFVHKSSDNRTAVVGVFVEMVNKDNQDFKPIIDVVSDVLYKEKSAHLQSYLKLNKLLPEIPASYYAYVGSLSTPTCTEGVTWFVLQRNQTIGRKQLNSFLKVYSVDEGDRRKECLLAPNNRPLQDLNGRLVYAPP</sequence>
<evidence type="ECO:0000313" key="9">
    <source>
        <dbReference type="EMBL" id="CAL1296596.1"/>
    </source>
</evidence>
<dbReference type="Proteomes" id="UP001497382">
    <property type="component" value="Unassembled WGS sequence"/>
</dbReference>
<feature type="non-terminal residue" evidence="9">
    <location>
        <position position="278"/>
    </location>
</feature>
<evidence type="ECO:0000256" key="7">
    <source>
        <dbReference type="SAM" id="SignalP"/>
    </source>
</evidence>
<keyword evidence="3" id="KW-0479">Metal-binding</keyword>
<dbReference type="PANTHER" id="PTHR18952:SF265">
    <property type="entry name" value="CARBONIC ANHYDRASE"/>
    <property type="match status" value="1"/>
</dbReference>
<gene>
    <name evidence="9" type="ORF">LARSCL_LOCUS19863</name>
</gene>
<organism evidence="9 10">
    <name type="scientific">Larinioides sclopetarius</name>
    <dbReference type="NCBI Taxonomy" id="280406"/>
    <lineage>
        <taxon>Eukaryota</taxon>
        <taxon>Metazoa</taxon>
        <taxon>Ecdysozoa</taxon>
        <taxon>Arthropoda</taxon>
        <taxon>Chelicerata</taxon>
        <taxon>Arachnida</taxon>
        <taxon>Araneae</taxon>
        <taxon>Araneomorphae</taxon>
        <taxon>Entelegynae</taxon>
        <taxon>Araneoidea</taxon>
        <taxon>Araneidae</taxon>
        <taxon>Larinioides</taxon>
    </lineage>
</organism>
<comment type="catalytic activity">
    <reaction evidence="6">
        <text>hydrogencarbonate + H(+) = CO2 + H2O</text>
        <dbReference type="Rhea" id="RHEA:10748"/>
        <dbReference type="ChEBI" id="CHEBI:15377"/>
        <dbReference type="ChEBI" id="CHEBI:15378"/>
        <dbReference type="ChEBI" id="CHEBI:16526"/>
        <dbReference type="ChEBI" id="CHEBI:17544"/>
        <dbReference type="EC" id="4.2.1.1"/>
    </reaction>
</comment>
<comment type="similarity">
    <text evidence="1">Belongs to the alpha-carbonic anhydrase family.</text>
</comment>
<evidence type="ECO:0000256" key="2">
    <source>
        <dbReference type="ARBA" id="ARBA00012925"/>
    </source>
</evidence>
<name>A0AAV2BK07_9ARAC</name>
<dbReference type="EC" id="4.2.1.1" evidence="2"/>
<dbReference type="InterPro" id="IPR036398">
    <property type="entry name" value="CA_dom_sf"/>
</dbReference>
<dbReference type="GO" id="GO:0008270">
    <property type="term" value="F:zinc ion binding"/>
    <property type="evidence" value="ECO:0007669"/>
    <property type="project" value="InterPro"/>
</dbReference>
<feature type="chain" id="PRO_5043483356" description="carbonic anhydrase" evidence="7">
    <location>
        <begin position="19"/>
        <end position="278"/>
    </location>
</feature>
<evidence type="ECO:0000256" key="1">
    <source>
        <dbReference type="ARBA" id="ARBA00010718"/>
    </source>
</evidence>
<evidence type="ECO:0000259" key="8">
    <source>
        <dbReference type="PROSITE" id="PS51144"/>
    </source>
</evidence>
<evidence type="ECO:0000256" key="3">
    <source>
        <dbReference type="ARBA" id="ARBA00022723"/>
    </source>
</evidence>
<comment type="caution">
    <text evidence="9">The sequence shown here is derived from an EMBL/GenBank/DDBJ whole genome shotgun (WGS) entry which is preliminary data.</text>
</comment>
<dbReference type="GO" id="GO:0004089">
    <property type="term" value="F:carbonate dehydratase activity"/>
    <property type="evidence" value="ECO:0007669"/>
    <property type="project" value="UniProtKB-EC"/>
</dbReference>
<dbReference type="AlphaFoldDB" id="A0AAV2BK07"/>
<feature type="domain" description="Alpha-carbonic anhydrase" evidence="8">
    <location>
        <begin position="28"/>
        <end position="278"/>
    </location>
</feature>
<keyword evidence="5" id="KW-0456">Lyase</keyword>
<dbReference type="EMBL" id="CAXIEN010000400">
    <property type="protein sequence ID" value="CAL1296596.1"/>
    <property type="molecule type" value="Genomic_DNA"/>
</dbReference>
<keyword evidence="7" id="KW-0732">Signal</keyword>
<dbReference type="PROSITE" id="PS51144">
    <property type="entry name" value="ALPHA_CA_2"/>
    <property type="match status" value="1"/>
</dbReference>
<dbReference type="Pfam" id="PF00194">
    <property type="entry name" value="Carb_anhydrase"/>
    <property type="match status" value="1"/>
</dbReference>
<evidence type="ECO:0000256" key="4">
    <source>
        <dbReference type="ARBA" id="ARBA00022833"/>
    </source>
</evidence>
<keyword evidence="10" id="KW-1185">Reference proteome</keyword>
<dbReference type="SUPFAM" id="SSF51069">
    <property type="entry name" value="Carbonic anhydrase"/>
    <property type="match status" value="1"/>
</dbReference>
<reference evidence="9 10" key="1">
    <citation type="submission" date="2024-04" db="EMBL/GenBank/DDBJ databases">
        <authorList>
            <person name="Rising A."/>
            <person name="Reimegard J."/>
            <person name="Sonavane S."/>
            <person name="Akerstrom W."/>
            <person name="Nylinder S."/>
            <person name="Hedman E."/>
            <person name="Kallberg Y."/>
        </authorList>
    </citation>
    <scope>NUCLEOTIDE SEQUENCE [LARGE SCALE GENOMIC DNA]</scope>
</reference>
<dbReference type="CDD" id="cd00326">
    <property type="entry name" value="alpha_CA"/>
    <property type="match status" value="1"/>
</dbReference>
<accession>A0AAV2BK07</accession>
<dbReference type="PANTHER" id="PTHR18952">
    <property type="entry name" value="CARBONIC ANHYDRASE"/>
    <property type="match status" value="1"/>
</dbReference>
<dbReference type="InterPro" id="IPR023561">
    <property type="entry name" value="Carbonic_anhydrase_a-class"/>
</dbReference>
<protein>
    <recommendedName>
        <fullName evidence="2">carbonic anhydrase</fullName>
        <ecNumber evidence="2">4.2.1.1</ecNumber>
    </recommendedName>
</protein>